<feature type="region of interest" description="Disordered" evidence="1">
    <location>
        <begin position="1"/>
        <end position="36"/>
    </location>
</feature>
<proteinExistence type="predicted"/>
<feature type="region of interest" description="Disordered" evidence="1">
    <location>
        <begin position="50"/>
        <end position="70"/>
    </location>
</feature>
<comment type="caution">
    <text evidence="2">The sequence shown here is derived from an EMBL/GenBank/DDBJ whole genome shotgun (WGS) entry which is preliminary data.</text>
</comment>
<keyword evidence="3" id="KW-1185">Reference proteome</keyword>
<dbReference type="EMBL" id="BGZK01000902">
    <property type="protein sequence ID" value="GBP64597.1"/>
    <property type="molecule type" value="Genomic_DNA"/>
</dbReference>
<evidence type="ECO:0000313" key="2">
    <source>
        <dbReference type="EMBL" id="GBP64597.1"/>
    </source>
</evidence>
<sequence length="70" mass="8109">MESRTRPESFQCSGRRNNPEEERKQRPPKRVKPVQCNGDGVLFRTIPVEKYSSSTKDLISMRTEPQAETN</sequence>
<dbReference type="Proteomes" id="UP000299102">
    <property type="component" value="Unassembled WGS sequence"/>
</dbReference>
<organism evidence="2 3">
    <name type="scientific">Eumeta variegata</name>
    <name type="common">Bagworm moth</name>
    <name type="synonym">Eumeta japonica</name>
    <dbReference type="NCBI Taxonomy" id="151549"/>
    <lineage>
        <taxon>Eukaryota</taxon>
        <taxon>Metazoa</taxon>
        <taxon>Ecdysozoa</taxon>
        <taxon>Arthropoda</taxon>
        <taxon>Hexapoda</taxon>
        <taxon>Insecta</taxon>
        <taxon>Pterygota</taxon>
        <taxon>Neoptera</taxon>
        <taxon>Endopterygota</taxon>
        <taxon>Lepidoptera</taxon>
        <taxon>Glossata</taxon>
        <taxon>Ditrysia</taxon>
        <taxon>Tineoidea</taxon>
        <taxon>Psychidae</taxon>
        <taxon>Oiketicinae</taxon>
        <taxon>Eumeta</taxon>
    </lineage>
</organism>
<evidence type="ECO:0000313" key="3">
    <source>
        <dbReference type="Proteomes" id="UP000299102"/>
    </source>
</evidence>
<dbReference type="AlphaFoldDB" id="A0A4C1XQT0"/>
<gene>
    <name evidence="2" type="ORF">EVAR_32755_1</name>
</gene>
<protein>
    <submittedName>
        <fullName evidence="2">Uncharacterized protein</fullName>
    </submittedName>
</protein>
<reference evidence="2 3" key="1">
    <citation type="journal article" date="2019" name="Commun. Biol.">
        <title>The bagworm genome reveals a unique fibroin gene that provides high tensile strength.</title>
        <authorList>
            <person name="Kono N."/>
            <person name="Nakamura H."/>
            <person name="Ohtoshi R."/>
            <person name="Tomita M."/>
            <person name="Numata K."/>
            <person name="Arakawa K."/>
        </authorList>
    </citation>
    <scope>NUCLEOTIDE SEQUENCE [LARGE SCALE GENOMIC DNA]</scope>
</reference>
<name>A0A4C1XQT0_EUMVA</name>
<accession>A0A4C1XQT0</accession>
<evidence type="ECO:0000256" key="1">
    <source>
        <dbReference type="SAM" id="MobiDB-lite"/>
    </source>
</evidence>